<accession>A0A177WVH2</accession>
<dbReference type="PANTHER" id="PTHR45856">
    <property type="entry name" value="ALPHA/BETA-HYDROLASES SUPERFAMILY PROTEIN"/>
    <property type="match status" value="1"/>
</dbReference>
<dbReference type="EMBL" id="DS022310">
    <property type="protein sequence ID" value="OAJ43471.1"/>
    <property type="molecule type" value="Genomic_DNA"/>
</dbReference>
<dbReference type="CDD" id="cd00519">
    <property type="entry name" value="Lipase_3"/>
    <property type="match status" value="1"/>
</dbReference>
<dbReference type="PANTHER" id="PTHR45856:SF25">
    <property type="entry name" value="FUNGAL LIPASE-LIKE DOMAIN-CONTAINING PROTEIN"/>
    <property type="match status" value="1"/>
</dbReference>
<dbReference type="InterPro" id="IPR002921">
    <property type="entry name" value="Fungal_lipase-type"/>
</dbReference>
<reference evidence="3 4" key="2">
    <citation type="submission" date="2016-05" db="EMBL/GenBank/DDBJ databases">
        <title>Lineage-specific infection strategies underlie the spectrum of fungal disease in amphibians.</title>
        <authorList>
            <person name="Cuomo C.A."/>
            <person name="Farrer R.A."/>
            <person name="James T."/>
            <person name="Longcore J."/>
            <person name="Birren B."/>
        </authorList>
    </citation>
    <scope>NUCLEOTIDE SEQUENCE [LARGE SCALE GENOMIC DNA]</scope>
    <source>
        <strain evidence="3 4">JEL423</strain>
    </source>
</reference>
<proteinExistence type="predicted"/>
<evidence type="ECO:0000256" key="1">
    <source>
        <dbReference type="SAM" id="SignalP"/>
    </source>
</evidence>
<dbReference type="eggNOG" id="KOG4569">
    <property type="taxonomic scope" value="Eukaryota"/>
</dbReference>
<feature type="signal peptide" evidence="1">
    <location>
        <begin position="1"/>
        <end position="18"/>
    </location>
</feature>
<feature type="chain" id="PRO_5008077921" description="Fungal lipase-type domain-containing protein" evidence="1">
    <location>
        <begin position="19"/>
        <end position="385"/>
    </location>
</feature>
<dbReference type="InterPro" id="IPR051218">
    <property type="entry name" value="Sec_MonoDiacylglyc_Lipase"/>
</dbReference>
<feature type="domain" description="Fungal lipase-type" evidence="2">
    <location>
        <begin position="175"/>
        <end position="320"/>
    </location>
</feature>
<dbReference type="Pfam" id="PF01764">
    <property type="entry name" value="Lipase_3"/>
    <property type="match status" value="1"/>
</dbReference>
<evidence type="ECO:0000313" key="4">
    <source>
        <dbReference type="Proteomes" id="UP000077115"/>
    </source>
</evidence>
<dbReference type="InterPro" id="IPR029058">
    <property type="entry name" value="AB_hydrolase_fold"/>
</dbReference>
<dbReference type="OrthoDB" id="2123913at2759"/>
<sequence>MLLTSSLLSASVIYIISASPLGSSDTPQDADSSGLSRLYSAKPSKWSIPKSFFDDAHTDDEDQIYNIDNEDGDVFDGVMRDDPDQLNIYHTPDHIVDTKRAVDLTLAHTFSIYMKYASSIYCENVSLTRKWQCGPFCQGERSDSKVLSVLYDQASRKHGAAVGAIVLHKQSKSIVIIFRGTASSHEWRTNLNFAKAKLSPLLFTGSVGTIPPNVMLHSGFQKAYLKIQEQLRFSLDVIVSKFPQYKIIVTGHSLGGALASIAIMDIALHHKKHMAAQMHLYTYGMPRTGNGAWANWVNKVGFGSVYRIVRTNDPVPHLPVNLIGYKHFGTGVGIDQNSVTVKCRPTGDAGETSDCDHLSKRSASIMAHTQGYYYPSGCQLRNTEL</sequence>
<dbReference type="Gene3D" id="3.40.50.1820">
    <property type="entry name" value="alpha/beta hydrolase"/>
    <property type="match status" value="1"/>
</dbReference>
<organism evidence="3 4">
    <name type="scientific">Batrachochytrium dendrobatidis (strain JEL423)</name>
    <dbReference type="NCBI Taxonomy" id="403673"/>
    <lineage>
        <taxon>Eukaryota</taxon>
        <taxon>Fungi</taxon>
        <taxon>Fungi incertae sedis</taxon>
        <taxon>Chytridiomycota</taxon>
        <taxon>Chytridiomycota incertae sedis</taxon>
        <taxon>Chytridiomycetes</taxon>
        <taxon>Rhizophydiales</taxon>
        <taxon>Rhizophydiales incertae sedis</taxon>
        <taxon>Batrachochytrium</taxon>
    </lineage>
</organism>
<name>A0A177WVH2_BATDL</name>
<dbReference type="VEuPathDB" id="FungiDB:BDEG_26829"/>
<dbReference type="SUPFAM" id="SSF53474">
    <property type="entry name" value="alpha/beta-Hydrolases"/>
    <property type="match status" value="1"/>
</dbReference>
<reference evidence="3 4" key="1">
    <citation type="submission" date="2006-10" db="EMBL/GenBank/DDBJ databases">
        <title>The Genome Sequence of Batrachochytrium dendrobatidis JEL423.</title>
        <authorList>
            <consortium name="The Broad Institute Genome Sequencing Platform"/>
            <person name="Birren B."/>
            <person name="Lander E."/>
            <person name="Galagan J."/>
            <person name="Cuomo C."/>
            <person name="Devon K."/>
            <person name="Jaffe D."/>
            <person name="Butler J."/>
            <person name="Alvarez P."/>
            <person name="Gnerre S."/>
            <person name="Grabherr M."/>
            <person name="Kleber M."/>
            <person name="Mauceli E."/>
            <person name="Brockman W."/>
            <person name="Young S."/>
            <person name="LaButti K."/>
            <person name="Sykes S."/>
            <person name="DeCaprio D."/>
            <person name="Crawford M."/>
            <person name="Koehrsen M."/>
            <person name="Engels R."/>
            <person name="Montgomery P."/>
            <person name="Pearson M."/>
            <person name="Howarth C."/>
            <person name="Larson L."/>
            <person name="White J."/>
            <person name="O'Leary S."/>
            <person name="Kodira C."/>
            <person name="Zeng Q."/>
            <person name="Yandava C."/>
            <person name="Alvarado L."/>
            <person name="Longcore J."/>
            <person name="James T."/>
        </authorList>
    </citation>
    <scope>NUCLEOTIDE SEQUENCE [LARGE SCALE GENOMIC DNA]</scope>
    <source>
        <strain evidence="3 4">JEL423</strain>
    </source>
</reference>
<keyword evidence="1" id="KW-0732">Signal</keyword>
<evidence type="ECO:0000313" key="3">
    <source>
        <dbReference type="EMBL" id="OAJ43471.1"/>
    </source>
</evidence>
<dbReference type="GO" id="GO:0006629">
    <property type="term" value="P:lipid metabolic process"/>
    <property type="evidence" value="ECO:0007669"/>
    <property type="project" value="InterPro"/>
</dbReference>
<protein>
    <recommendedName>
        <fullName evidence="2">Fungal lipase-type domain-containing protein</fullName>
    </recommendedName>
</protein>
<evidence type="ECO:0000259" key="2">
    <source>
        <dbReference type="Pfam" id="PF01764"/>
    </source>
</evidence>
<dbReference type="STRING" id="403673.A0A177WVH2"/>
<dbReference type="Proteomes" id="UP000077115">
    <property type="component" value="Unassembled WGS sequence"/>
</dbReference>
<dbReference type="AlphaFoldDB" id="A0A177WVH2"/>
<gene>
    <name evidence="3" type="ORF">BDEG_26829</name>
</gene>